<organism evidence="1 2">
    <name type="scientific">Melastoma candidum</name>
    <dbReference type="NCBI Taxonomy" id="119954"/>
    <lineage>
        <taxon>Eukaryota</taxon>
        <taxon>Viridiplantae</taxon>
        <taxon>Streptophyta</taxon>
        <taxon>Embryophyta</taxon>
        <taxon>Tracheophyta</taxon>
        <taxon>Spermatophyta</taxon>
        <taxon>Magnoliopsida</taxon>
        <taxon>eudicotyledons</taxon>
        <taxon>Gunneridae</taxon>
        <taxon>Pentapetalae</taxon>
        <taxon>rosids</taxon>
        <taxon>malvids</taxon>
        <taxon>Myrtales</taxon>
        <taxon>Melastomataceae</taxon>
        <taxon>Melastomatoideae</taxon>
        <taxon>Melastomateae</taxon>
        <taxon>Melastoma</taxon>
    </lineage>
</organism>
<dbReference type="Proteomes" id="UP001057402">
    <property type="component" value="Chromosome 4"/>
</dbReference>
<reference evidence="2" key="1">
    <citation type="journal article" date="2023" name="Front. Plant Sci.">
        <title>Chromosomal-level genome assembly of Melastoma candidum provides insights into trichome evolution.</title>
        <authorList>
            <person name="Zhong Y."/>
            <person name="Wu W."/>
            <person name="Sun C."/>
            <person name="Zou P."/>
            <person name="Liu Y."/>
            <person name="Dai S."/>
            <person name="Zhou R."/>
        </authorList>
    </citation>
    <scope>NUCLEOTIDE SEQUENCE [LARGE SCALE GENOMIC DNA]</scope>
</reference>
<evidence type="ECO:0000313" key="1">
    <source>
        <dbReference type="EMBL" id="KAI4372746.1"/>
    </source>
</evidence>
<protein>
    <submittedName>
        <fullName evidence="1">Uncharacterized protein</fullName>
    </submittedName>
</protein>
<evidence type="ECO:0000313" key="2">
    <source>
        <dbReference type="Proteomes" id="UP001057402"/>
    </source>
</evidence>
<name>A0ACB9R3A3_9MYRT</name>
<proteinExistence type="predicted"/>
<comment type="caution">
    <text evidence="1">The sequence shown here is derived from an EMBL/GenBank/DDBJ whole genome shotgun (WGS) entry which is preliminary data.</text>
</comment>
<keyword evidence="2" id="KW-1185">Reference proteome</keyword>
<sequence length="81" mass="9367">MGKGVRWSGKVGFEDDDRDEMDWEGPGVRVWNGDRGRWSGKFWDDDGLRKGWRVASGMGVDGWEILSWEWAWKPSYATGQE</sequence>
<dbReference type="EMBL" id="CM042883">
    <property type="protein sequence ID" value="KAI4372746.1"/>
    <property type="molecule type" value="Genomic_DNA"/>
</dbReference>
<accession>A0ACB9R3A3</accession>
<gene>
    <name evidence="1" type="ORF">MLD38_010943</name>
</gene>